<dbReference type="SMART" id="SM01079">
    <property type="entry name" value="CHASE"/>
    <property type="match status" value="1"/>
</dbReference>
<keyword evidence="2 5" id="KW-0812">Transmembrane</keyword>
<dbReference type="InterPro" id="IPR006189">
    <property type="entry name" value="CHASE_dom"/>
</dbReference>
<dbReference type="Gene3D" id="3.30.450.350">
    <property type="entry name" value="CHASE domain"/>
    <property type="match status" value="1"/>
</dbReference>
<evidence type="ECO:0000256" key="4">
    <source>
        <dbReference type="ARBA" id="ARBA00023136"/>
    </source>
</evidence>
<dbReference type="PROSITE" id="PS50112">
    <property type="entry name" value="PAS"/>
    <property type="match status" value="1"/>
</dbReference>
<dbReference type="Pfam" id="PF03924">
    <property type="entry name" value="CHASE"/>
    <property type="match status" value="1"/>
</dbReference>
<dbReference type="PROSITE" id="PS50883">
    <property type="entry name" value="EAL"/>
    <property type="match status" value="1"/>
</dbReference>
<evidence type="ECO:0000256" key="1">
    <source>
        <dbReference type="ARBA" id="ARBA00004370"/>
    </source>
</evidence>
<name>A0ABT4VLV1_9HYPH</name>
<feature type="domain" description="EAL" evidence="8">
    <location>
        <begin position="559"/>
        <end position="810"/>
    </location>
</feature>
<protein>
    <submittedName>
        <fullName evidence="10">EAL domain-containing protein</fullName>
    </submittedName>
</protein>
<dbReference type="Pfam" id="PF08447">
    <property type="entry name" value="PAS_3"/>
    <property type="match status" value="1"/>
</dbReference>
<dbReference type="Gene3D" id="3.20.20.450">
    <property type="entry name" value="EAL domain"/>
    <property type="match status" value="1"/>
</dbReference>
<dbReference type="SUPFAM" id="SSF55785">
    <property type="entry name" value="PYP-like sensor domain (PAS domain)"/>
    <property type="match status" value="1"/>
</dbReference>
<evidence type="ECO:0000256" key="5">
    <source>
        <dbReference type="SAM" id="Phobius"/>
    </source>
</evidence>
<evidence type="ECO:0000256" key="3">
    <source>
        <dbReference type="ARBA" id="ARBA00022989"/>
    </source>
</evidence>
<dbReference type="InterPro" id="IPR035965">
    <property type="entry name" value="PAS-like_dom_sf"/>
</dbReference>
<dbReference type="CDD" id="cd01949">
    <property type="entry name" value="GGDEF"/>
    <property type="match status" value="1"/>
</dbReference>
<dbReference type="PANTHER" id="PTHR44757">
    <property type="entry name" value="DIGUANYLATE CYCLASE DGCP"/>
    <property type="match status" value="1"/>
</dbReference>
<dbReference type="NCBIfam" id="TIGR00254">
    <property type="entry name" value="GGDEF"/>
    <property type="match status" value="1"/>
</dbReference>
<dbReference type="CDD" id="cd00130">
    <property type="entry name" value="PAS"/>
    <property type="match status" value="1"/>
</dbReference>
<feature type="domain" description="CHASE" evidence="7">
    <location>
        <begin position="41"/>
        <end position="182"/>
    </location>
</feature>
<dbReference type="InterPro" id="IPR052155">
    <property type="entry name" value="Biofilm_reg_signaling"/>
</dbReference>
<dbReference type="InterPro" id="IPR043128">
    <property type="entry name" value="Rev_trsase/Diguanyl_cyclase"/>
</dbReference>
<dbReference type="InterPro" id="IPR000014">
    <property type="entry name" value="PAS"/>
</dbReference>
<organism evidence="10 11">
    <name type="scientific">Hoeflea poritis</name>
    <dbReference type="NCBI Taxonomy" id="2993659"/>
    <lineage>
        <taxon>Bacteria</taxon>
        <taxon>Pseudomonadati</taxon>
        <taxon>Pseudomonadota</taxon>
        <taxon>Alphaproteobacteria</taxon>
        <taxon>Hyphomicrobiales</taxon>
        <taxon>Rhizobiaceae</taxon>
        <taxon>Hoeflea</taxon>
    </lineage>
</organism>
<proteinExistence type="predicted"/>
<accession>A0ABT4VLV1</accession>
<dbReference type="InterPro" id="IPR035919">
    <property type="entry name" value="EAL_sf"/>
</dbReference>
<keyword evidence="3 5" id="KW-1133">Transmembrane helix</keyword>
<dbReference type="Proteomes" id="UP001148313">
    <property type="component" value="Unassembled WGS sequence"/>
</dbReference>
<gene>
    <name evidence="10" type="ORF">OOZ53_10005</name>
</gene>
<sequence>MVRGLVATIATEPDMSQNRFAELVGSLLKKRSQLRNIAGAPDLVISLMYPLEGNEKAIGLDYRRNQAQRDAALKARDLNELILAGPVNLVQGGQGFIGRLPVFIDGENGASTFWGIVSAVVDVEKLYRDSGLLDTNLPIDIAVFGTDGLGLDGEQFYGPDHVRDSDPVSVEISLPWGSWVLMATPKDGWAAPAAEVWWMRLAIVISGILIMVPILVTGRLIEERQRHATEARRSKAELMRLSRRLELALDASKVGVWELDLVTNKLVWDARMNELYGYPDDDGERTYEHWRDALHPDDVAKAEQEFSKAIDVKGRYYSNFRVKHPGGGIRNIRAIGAVYEESDGSSRIVGVNWDVTADVALNEDLRRAKQLSDARNAELEAAKAHIEYNSLHDPLTDLPNRRYLDNELSGAGNSYSANSAMLHIDLDRFKQINDTHGHSAGDAVLVHASKVLKSNSAETDFVARIGGDEFVIFCRAAHSKEYPIELAERIIEEMKRPISHDGHQCRVGVSVGIARNEENLFSPHQLLINADIALYRAKNLGRNRYEVFTPLLQIETIRNKRIADEILYGIERNEFVAYFQPQFDAQSLELVGVEALVRWHHPTEGLLAPGYFMKIAEELHVISQIDRSVLLQSTRLFKMWKAAGMTLPKVSVNVSSKRLHDEGLIEEIKGIEFEPGTVSFELVESIFLDDCNDVVKSNIDQIKKLGIDIEVDDFGTGHASIVSLLQLKPRRLKIDRQFVDPIVSSKAQQNLVASIVDIGRSFNIEVVAEGVETMEHAMILRDLGCNILQGYAFAPAMPPDDLIRMLRDQKLAHVS</sequence>
<evidence type="ECO:0000259" key="8">
    <source>
        <dbReference type="PROSITE" id="PS50883"/>
    </source>
</evidence>
<dbReference type="PROSITE" id="PS50839">
    <property type="entry name" value="CHASE"/>
    <property type="match status" value="1"/>
</dbReference>
<dbReference type="SMART" id="SM00091">
    <property type="entry name" value="PAS"/>
    <property type="match status" value="1"/>
</dbReference>
<dbReference type="EMBL" id="JAPJZH010000005">
    <property type="protein sequence ID" value="MDA4845682.1"/>
    <property type="molecule type" value="Genomic_DNA"/>
</dbReference>
<dbReference type="Gene3D" id="3.30.70.270">
    <property type="match status" value="1"/>
</dbReference>
<evidence type="ECO:0000256" key="2">
    <source>
        <dbReference type="ARBA" id="ARBA00022692"/>
    </source>
</evidence>
<evidence type="ECO:0000259" key="7">
    <source>
        <dbReference type="PROSITE" id="PS50839"/>
    </source>
</evidence>
<evidence type="ECO:0000313" key="10">
    <source>
        <dbReference type="EMBL" id="MDA4845682.1"/>
    </source>
</evidence>
<dbReference type="InterPro" id="IPR042240">
    <property type="entry name" value="CHASE_sf"/>
</dbReference>
<comment type="caution">
    <text evidence="10">The sequence shown here is derived from an EMBL/GenBank/DDBJ whole genome shotgun (WGS) entry which is preliminary data.</text>
</comment>
<dbReference type="PANTHER" id="PTHR44757:SF2">
    <property type="entry name" value="BIOFILM ARCHITECTURE MAINTENANCE PROTEIN MBAA"/>
    <property type="match status" value="1"/>
</dbReference>
<dbReference type="Gene3D" id="3.30.450.20">
    <property type="entry name" value="PAS domain"/>
    <property type="match status" value="1"/>
</dbReference>
<keyword evidence="4 5" id="KW-0472">Membrane</keyword>
<dbReference type="SMART" id="SM00267">
    <property type="entry name" value="GGDEF"/>
    <property type="match status" value="1"/>
</dbReference>
<dbReference type="CDD" id="cd01948">
    <property type="entry name" value="EAL"/>
    <property type="match status" value="1"/>
</dbReference>
<dbReference type="InterPro" id="IPR029787">
    <property type="entry name" value="Nucleotide_cyclase"/>
</dbReference>
<dbReference type="InterPro" id="IPR000160">
    <property type="entry name" value="GGDEF_dom"/>
</dbReference>
<feature type="transmembrane region" description="Helical" evidence="5">
    <location>
        <begin position="197"/>
        <end position="216"/>
    </location>
</feature>
<dbReference type="RefSeq" id="WP_271089354.1">
    <property type="nucleotide sequence ID" value="NZ_JAPJZH010000005.1"/>
</dbReference>
<feature type="domain" description="GGDEF" evidence="9">
    <location>
        <begin position="417"/>
        <end position="550"/>
    </location>
</feature>
<dbReference type="SUPFAM" id="SSF141868">
    <property type="entry name" value="EAL domain-like"/>
    <property type="match status" value="1"/>
</dbReference>
<comment type="subcellular location">
    <subcellularLocation>
        <location evidence="1">Membrane</location>
    </subcellularLocation>
</comment>
<evidence type="ECO:0000259" key="6">
    <source>
        <dbReference type="PROSITE" id="PS50112"/>
    </source>
</evidence>
<dbReference type="SMART" id="SM00052">
    <property type="entry name" value="EAL"/>
    <property type="match status" value="1"/>
</dbReference>
<evidence type="ECO:0000259" key="9">
    <source>
        <dbReference type="PROSITE" id="PS50887"/>
    </source>
</evidence>
<dbReference type="SUPFAM" id="SSF55073">
    <property type="entry name" value="Nucleotide cyclase"/>
    <property type="match status" value="1"/>
</dbReference>
<dbReference type="Pfam" id="PF00990">
    <property type="entry name" value="GGDEF"/>
    <property type="match status" value="1"/>
</dbReference>
<feature type="domain" description="PAS" evidence="6">
    <location>
        <begin position="241"/>
        <end position="313"/>
    </location>
</feature>
<reference evidence="10" key="1">
    <citation type="submission" date="2022-11" db="EMBL/GenBank/DDBJ databases">
        <title>Hoeflea poritis sp. nov., isolated from scleractinian coral Porites lutea.</title>
        <authorList>
            <person name="Zhang G."/>
            <person name="Wei Q."/>
            <person name="Cai L."/>
        </authorList>
    </citation>
    <scope>NUCLEOTIDE SEQUENCE</scope>
    <source>
        <strain evidence="10">E7-10</strain>
    </source>
</reference>
<dbReference type="Pfam" id="PF00563">
    <property type="entry name" value="EAL"/>
    <property type="match status" value="1"/>
</dbReference>
<dbReference type="InterPro" id="IPR013655">
    <property type="entry name" value="PAS_fold_3"/>
</dbReference>
<dbReference type="InterPro" id="IPR001633">
    <property type="entry name" value="EAL_dom"/>
</dbReference>
<evidence type="ECO:0000313" key="11">
    <source>
        <dbReference type="Proteomes" id="UP001148313"/>
    </source>
</evidence>
<keyword evidence="11" id="KW-1185">Reference proteome</keyword>
<dbReference type="PROSITE" id="PS50887">
    <property type="entry name" value="GGDEF"/>
    <property type="match status" value="1"/>
</dbReference>